<dbReference type="Proteomes" id="UP000650477">
    <property type="component" value="Unassembled WGS sequence"/>
</dbReference>
<accession>A0A2C5TLI2</accession>
<sequence>MNPGLPAEFAHKIVRSEFPGYRELFGESGIWHVVTFLIKGYPERSGFRIIFLFAQTQKSHPKGGFFT</sequence>
<reference evidence="1" key="1">
    <citation type="submission" date="2017-12" db="EMBL/GenBank/DDBJ databases">
        <title>Genome sequencing and analysis.</title>
        <authorList>
            <person name="Huang Y.-T."/>
        </authorList>
    </citation>
    <scope>NUCLEOTIDE SEQUENCE</scope>
    <source>
        <strain evidence="1">VGH116</strain>
    </source>
</reference>
<gene>
    <name evidence="1" type="ORF">CYG68_14505</name>
</gene>
<organism evidence="1 2">
    <name type="scientific">Morganella morganii</name>
    <name type="common">Proteus morganii</name>
    <dbReference type="NCBI Taxonomy" id="582"/>
    <lineage>
        <taxon>Bacteria</taxon>
        <taxon>Pseudomonadati</taxon>
        <taxon>Pseudomonadota</taxon>
        <taxon>Gammaproteobacteria</taxon>
        <taxon>Enterobacterales</taxon>
        <taxon>Morganellaceae</taxon>
        <taxon>Morganella</taxon>
    </lineage>
</organism>
<proteinExistence type="predicted"/>
<name>A0A2C5TLI2_MORMO</name>
<comment type="caution">
    <text evidence="1">The sequence shown here is derived from an EMBL/GenBank/DDBJ whole genome shotgun (WGS) entry which is preliminary data.</text>
</comment>
<protein>
    <submittedName>
        <fullName evidence="1">Uncharacterized protein</fullName>
    </submittedName>
</protein>
<evidence type="ECO:0000313" key="2">
    <source>
        <dbReference type="Proteomes" id="UP000650477"/>
    </source>
</evidence>
<dbReference type="EMBL" id="PKLF01000012">
    <property type="protein sequence ID" value="MBE8613601.1"/>
    <property type="molecule type" value="Genomic_DNA"/>
</dbReference>
<dbReference type="AlphaFoldDB" id="A0A2C5TLI2"/>
<evidence type="ECO:0000313" key="1">
    <source>
        <dbReference type="EMBL" id="MBE8613601.1"/>
    </source>
</evidence>